<keyword evidence="2 5" id="KW-0812">Transmembrane</keyword>
<dbReference type="PANTHER" id="PTHR22773">
    <property type="entry name" value="NADH DEHYDROGENASE"/>
    <property type="match status" value="1"/>
</dbReference>
<feature type="domain" description="NADH:quinone oxidoreductase/Mrp antiporter transmembrane" evidence="7">
    <location>
        <begin position="124"/>
        <end position="409"/>
    </location>
</feature>
<dbReference type="InterPro" id="IPR001750">
    <property type="entry name" value="ND/Mrp_TM"/>
</dbReference>
<dbReference type="HAMAP" id="MF_00445">
    <property type="entry name" value="NDH1_NuoN_1"/>
    <property type="match status" value="1"/>
</dbReference>
<keyword evidence="5" id="KW-0813">Transport</keyword>
<evidence type="ECO:0000256" key="4">
    <source>
        <dbReference type="ARBA" id="ARBA00023136"/>
    </source>
</evidence>
<comment type="subcellular location">
    <subcellularLocation>
        <location evidence="5">Cell membrane</location>
        <topology evidence="5">Multi-pass membrane protein</topology>
    </subcellularLocation>
    <subcellularLocation>
        <location evidence="1">Endomembrane system</location>
        <topology evidence="1">Multi-pass membrane protein</topology>
    </subcellularLocation>
    <subcellularLocation>
        <location evidence="6">Membrane</location>
        <topology evidence="6">Multi-pass membrane protein</topology>
    </subcellularLocation>
</comment>
<dbReference type="GO" id="GO:0048038">
    <property type="term" value="F:quinone binding"/>
    <property type="evidence" value="ECO:0007669"/>
    <property type="project" value="UniProtKB-KW"/>
</dbReference>
<feature type="transmembrane region" description="Helical" evidence="5">
    <location>
        <begin position="109"/>
        <end position="137"/>
    </location>
</feature>
<feature type="transmembrane region" description="Helical" evidence="5">
    <location>
        <begin position="397"/>
        <end position="421"/>
    </location>
</feature>
<reference evidence="8 9" key="1">
    <citation type="submission" date="2020-08" db="EMBL/GenBank/DDBJ databases">
        <title>Genomic Encyclopedia of Type Strains, Phase III (KMG-III): the genomes of soil and plant-associated and newly described type strains.</title>
        <authorList>
            <person name="Whitman W."/>
        </authorList>
    </citation>
    <scope>NUCLEOTIDE SEQUENCE [LARGE SCALE GENOMIC DNA]</scope>
    <source>
        <strain evidence="8 9">CECT 8840</strain>
    </source>
</reference>
<keyword evidence="5" id="KW-1278">Translocase</keyword>
<comment type="similarity">
    <text evidence="5">Belongs to the complex I subunit 2 family.</text>
</comment>
<comment type="function">
    <text evidence="5">NDH-1 shuttles electrons from NADH, via FMN and iron-sulfur (Fe-S) centers, to quinones in the respiratory chain. The immediate electron acceptor for the enzyme in this species is believed to be a menaquinone. Couples the redox reaction to proton translocation (for every two electrons transferred, four hydrogen ions are translocated across the cytoplasmic membrane), and thus conserves the redox energy in a proton gradient.</text>
</comment>
<evidence type="ECO:0000256" key="2">
    <source>
        <dbReference type="ARBA" id="ARBA00022692"/>
    </source>
</evidence>
<feature type="transmembrane region" description="Helical" evidence="5">
    <location>
        <begin position="296"/>
        <end position="317"/>
    </location>
</feature>
<dbReference type="GO" id="GO:0012505">
    <property type="term" value="C:endomembrane system"/>
    <property type="evidence" value="ECO:0007669"/>
    <property type="project" value="UniProtKB-SubCell"/>
</dbReference>
<dbReference type="Pfam" id="PF00361">
    <property type="entry name" value="Proton_antipo_M"/>
    <property type="match status" value="1"/>
</dbReference>
<keyword evidence="5" id="KW-0520">NAD</keyword>
<feature type="transmembrane region" description="Helical" evidence="5">
    <location>
        <begin position="361"/>
        <end position="385"/>
    </location>
</feature>
<dbReference type="AlphaFoldDB" id="A0A7W7QTU5"/>
<organism evidence="8 9">
    <name type="scientific">Streptosporangium saharense</name>
    <dbReference type="NCBI Taxonomy" id="1706840"/>
    <lineage>
        <taxon>Bacteria</taxon>
        <taxon>Bacillati</taxon>
        <taxon>Actinomycetota</taxon>
        <taxon>Actinomycetes</taxon>
        <taxon>Streptosporangiales</taxon>
        <taxon>Streptosporangiaceae</taxon>
        <taxon>Streptosporangium</taxon>
    </lineage>
</organism>
<feature type="transmembrane region" description="Helical" evidence="5">
    <location>
        <begin position="324"/>
        <end position="346"/>
    </location>
</feature>
<evidence type="ECO:0000256" key="3">
    <source>
        <dbReference type="ARBA" id="ARBA00022989"/>
    </source>
</evidence>
<accession>A0A7W7QTU5</accession>
<evidence type="ECO:0000259" key="7">
    <source>
        <dbReference type="Pfam" id="PF00361"/>
    </source>
</evidence>
<dbReference type="EMBL" id="JACHJP010000009">
    <property type="protein sequence ID" value="MBB4919358.1"/>
    <property type="molecule type" value="Genomic_DNA"/>
</dbReference>
<comment type="catalytic activity">
    <reaction evidence="5">
        <text>a quinone + NADH + 5 H(+)(in) = a quinol + NAD(+) + 4 H(+)(out)</text>
        <dbReference type="Rhea" id="RHEA:57888"/>
        <dbReference type="ChEBI" id="CHEBI:15378"/>
        <dbReference type="ChEBI" id="CHEBI:24646"/>
        <dbReference type="ChEBI" id="CHEBI:57540"/>
        <dbReference type="ChEBI" id="CHEBI:57945"/>
        <dbReference type="ChEBI" id="CHEBI:132124"/>
    </reaction>
</comment>
<sequence length="463" mass="46782">MNGMRDDPLDLLPELFVLFGAVLGLLALTVSPKGGARWVAWLCALGLTGCLVTAVVAAFSPGGTVFGSYVLDPLTNVVRGVAALATLPCLVLARGVLARGGGLRPEAHVLMSLAALGTVTLAGAGDLLVLVAAYLLASVPGYALAGLSGDAPGTEAALKYYLVGAFLGVLTLTGVTLLYGLAGTSAYPGLGGALRAVPQAAVVCALVALFAGVMFKAGGVPGHFWVPDVTEGAPAAVAAFVTTVPKLGAFAALLRMAEEFLTSSAADWRLLLALVSVATMTLGNLAAFRQTNVRRLLAYSTISQAGYLLLPVVAVPAPLARPALLFYLGAYAVTNLGAFAVVVATGRDTLDGYPGLSGRSPALACALAVCLLGFAGTPPTAVFLGKVMAFTAVWQGGYAWLAVVAALNTVASLFYYLRWIVPVFRPAPSPGGDVPVRSAALTAYAAATASLVLGVAGGVVLPP</sequence>
<keyword evidence="5" id="KW-0874">Quinone</keyword>
<evidence type="ECO:0000313" key="8">
    <source>
        <dbReference type="EMBL" id="MBB4919358.1"/>
    </source>
</evidence>
<keyword evidence="3 5" id="KW-1133">Transmembrane helix</keyword>
<comment type="caution">
    <text evidence="8">The sequence shown here is derived from an EMBL/GenBank/DDBJ whole genome shotgun (WGS) entry which is preliminary data.</text>
</comment>
<keyword evidence="4 5" id="KW-0472">Membrane</keyword>
<feature type="transmembrane region" description="Helical" evidence="5">
    <location>
        <begin position="12"/>
        <end position="31"/>
    </location>
</feature>
<proteinExistence type="inferred from homology"/>
<feature type="transmembrane region" description="Helical" evidence="5">
    <location>
        <begin position="193"/>
        <end position="215"/>
    </location>
</feature>
<comment type="subunit">
    <text evidence="5">NDH-1 is composed of 14 different subunits. Subunits NuoA, H, J, K, L, M, N constitute the membrane sector of the complex.</text>
</comment>
<feature type="transmembrane region" description="Helical" evidence="5">
    <location>
        <begin position="235"/>
        <end position="256"/>
    </location>
</feature>
<gene>
    <name evidence="5" type="primary">nuoN</name>
    <name evidence="8" type="ORF">FHS44_006500</name>
</gene>
<dbReference type="GO" id="GO:0042773">
    <property type="term" value="P:ATP synthesis coupled electron transport"/>
    <property type="evidence" value="ECO:0007669"/>
    <property type="project" value="InterPro"/>
</dbReference>
<dbReference type="InterPro" id="IPR010096">
    <property type="entry name" value="NADH-Q_OxRdtase_suN/2"/>
</dbReference>
<dbReference type="GO" id="GO:0050136">
    <property type="term" value="F:NADH dehydrogenase (quinone) (non-electrogenic) activity"/>
    <property type="evidence" value="ECO:0007669"/>
    <property type="project" value="UniProtKB-UniRule"/>
</dbReference>
<feature type="transmembrane region" description="Helical" evidence="5">
    <location>
        <begin position="38"/>
        <end position="60"/>
    </location>
</feature>
<evidence type="ECO:0000256" key="5">
    <source>
        <dbReference type="HAMAP-Rule" id="MF_00445"/>
    </source>
</evidence>
<keyword evidence="5" id="KW-1003">Cell membrane</keyword>
<dbReference type="Proteomes" id="UP000552644">
    <property type="component" value="Unassembled WGS sequence"/>
</dbReference>
<protein>
    <recommendedName>
        <fullName evidence="5">NADH-quinone oxidoreductase subunit N</fullName>
        <ecNumber evidence="5">7.1.1.-</ecNumber>
    </recommendedName>
    <alternativeName>
        <fullName evidence="5">NADH dehydrogenase I subunit N</fullName>
    </alternativeName>
    <alternativeName>
        <fullName evidence="5">NDH-1 subunit N</fullName>
    </alternativeName>
</protein>
<name>A0A7W7QTU5_9ACTN</name>
<evidence type="ECO:0000256" key="6">
    <source>
        <dbReference type="RuleBase" id="RU000320"/>
    </source>
</evidence>
<dbReference type="EC" id="7.1.1.-" evidence="5"/>
<evidence type="ECO:0000313" key="9">
    <source>
        <dbReference type="Proteomes" id="UP000552644"/>
    </source>
</evidence>
<keyword evidence="9" id="KW-1185">Reference proteome</keyword>
<feature type="transmembrane region" description="Helical" evidence="5">
    <location>
        <begin position="268"/>
        <end position="290"/>
    </location>
</feature>
<feature type="transmembrane region" description="Helical" evidence="5">
    <location>
        <begin position="441"/>
        <end position="461"/>
    </location>
</feature>
<feature type="transmembrane region" description="Helical" evidence="5">
    <location>
        <begin position="157"/>
        <end position="181"/>
    </location>
</feature>
<feature type="transmembrane region" description="Helical" evidence="5">
    <location>
        <begin position="80"/>
        <end position="97"/>
    </location>
</feature>
<dbReference type="GO" id="GO:0008137">
    <property type="term" value="F:NADH dehydrogenase (ubiquinone) activity"/>
    <property type="evidence" value="ECO:0007669"/>
    <property type="project" value="InterPro"/>
</dbReference>
<dbReference type="GO" id="GO:0005886">
    <property type="term" value="C:plasma membrane"/>
    <property type="evidence" value="ECO:0007669"/>
    <property type="project" value="UniProtKB-SubCell"/>
</dbReference>
<evidence type="ECO:0000256" key="1">
    <source>
        <dbReference type="ARBA" id="ARBA00004127"/>
    </source>
</evidence>